<protein>
    <submittedName>
        <fullName evidence="1">Uncharacterized protein</fullName>
    </submittedName>
</protein>
<accession>A0A0A9B0M5</accession>
<proteinExistence type="predicted"/>
<reference evidence="1" key="2">
    <citation type="journal article" date="2015" name="Data Brief">
        <title>Shoot transcriptome of the giant reed, Arundo donax.</title>
        <authorList>
            <person name="Barrero R.A."/>
            <person name="Guerrero F.D."/>
            <person name="Moolhuijzen P."/>
            <person name="Goolsby J.A."/>
            <person name="Tidwell J."/>
            <person name="Bellgard S.E."/>
            <person name="Bellgard M.I."/>
        </authorList>
    </citation>
    <scope>NUCLEOTIDE SEQUENCE</scope>
    <source>
        <tissue evidence="1">Shoot tissue taken approximately 20 cm above the soil surface</tissue>
    </source>
</reference>
<dbReference type="EMBL" id="GBRH01240361">
    <property type="protein sequence ID" value="JAD57534.1"/>
    <property type="molecule type" value="Transcribed_RNA"/>
</dbReference>
<sequence length="23" mass="2720">MVLNNVLHDQFCLVSDWLPIHPE</sequence>
<dbReference type="AlphaFoldDB" id="A0A0A9B0M5"/>
<evidence type="ECO:0000313" key="1">
    <source>
        <dbReference type="EMBL" id="JAD57534.1"/>
    </source>
</evidence>
<organism evidence="1">
    <name type="scientific">Arundo donax</name>
    <name type="common">Giant reed</name>
    <name type="synonym">Donax arundinaceus</name>
    <dbReference type="NCBI Taxonomy" id="35708"/>
    <lineage>
        <taxon>Eukaryota</taxon>
        <taxon>Viridiplantae</taxon>
        <taxon>Streptophyta</taxon>
        <taxon>Embryophyta</taxon>
        <taxon>Tracheophyta</taxon>
        <taxon>Spermatophyta</taxon>
        <taxon>Magnoliopsida</taxon>
        <taxon>Liliopsida</taxon>
        <taxon>Poales</taxon>
        <taxon>Poaceae</taxon>
        <taxon>PACMAD clade</taxon>
        <taxon>Arundinoideae</taxon>
        <taxon>Arundineae</taxon>
        <taxon>Arundo</taxon>
    </lineage>
</organism>
<reference evidence="1" key="1">
    <citation type="submission" date="2014-09" db="EMBL/GenBank/DDBJ databases">
        <authorList>
            <person name="Magalhaes I.L.F."/>
            <person name="Oliveira U."/>
            <person name="Santos F.R."/>
            <person name="Vidigal T.H.D.A."/>
            <person name="Brescovit A.D."/>
            <person name="Santos A.J."/>
        </authorList>
    </citation>
    <scope>NUCLEOTIDE SEQUENCE</scope>
    <source>
        <tissue evidence="1">Shoot tissue taken approximately 20 cm above the soil surface</tissue>
    </source>
</reference>
<name>A0A0A9B0M5_ARUDO</name>